<keyword evidence="2" id="KW-1185">Reference proteome</keyword>
<proteinExistence type="predicted"/>
<gene>
    <name evidence="1" type="ORF">NDU88_012376</name>
</gene>
<organism evidence="1 2">
    <name type="scientific">Pleurodeles waltl</name>
    <name type="common">Iberian ribbed newt</name>
    <dbReference type="NCBI Taxonomy" id="8319"/>
    <lineage>
        <taxon>Eukaryota</taxon>
        <taxon>Metazoa</taxon>
        <taxon>Chordata</taxon>
        <taxon>Craniata</taxon>
        <taxon>Vertebrata</taxon>
        <taxon>Euteleostomi</taxon>
        <taxon>Amphibia</taxon>
        <taxon>Batrachia</taxon>
        <taxon>Caudata</taxon>
        <taxon>Salamandroidea</taxon>
        <taxon>Salamandridae</taxon>
        <taxon>Pleurodelinae</taxon>
        <taxon>Pleurodeles</taxon>
    </lineage>
</organism>
<evidence type="ECO:0000313" key="1">
    <source>
        <dbReference type="EMBL" id="KAJ1146094.1"/>
    </source>
</evidence>
<sequence>MPNEAHCLEMPRQMHSACLTLSGQPTIAQGCQLRVESLRRFKALDPARLWFLHNPRKAHPEGVIHITRPTLPRCVTTPGAGTGFGTASPGRRRAAQGCEVRSAGCGPDSGLMQSARVPMYKRMYVRACL</sequence>
<comment type="caution">
    <text evidence="1">The sequence shown here is derived from an EMBL/GenBank/DDBJ whole genome shotgun (WGS) entry which is preliminary data.</text>
</comment>
<dbReference type="EMBL" id="JANPWB010000010">
    <property type="protein sequence ID" value="KAJ1146094.1"/>
    <property type="molecule type" value="Genomic_DNA"/>
</dbReference>
<dbReference type="Proteomes" id="UP001066276">
    <property type="component" value="Chromosome 6"/>
</dbReference>
<dbReference type="AlphaFoldDB" id="A0AAV7R1R4"/>
<accession>A0AAV7R1R4</accession>
<protein>
    <submittedName>
        <fullName evidence="1">Uncharacterized protein</fullName>
    </submittedName>
</protein>
<reference evidence="1" key="1">
    <citation type="journal article" date="2022" name="bioRxiv">
        <title>Sequencing and chromosome-scale assembly of the giantPleurodeles waltlgenome.</title>
        <authorList>
            <person name="Brown T."/>
            <person name="Elewa A."/>
            <person name="Iarovenko S."/>
            <person name="Subramanian E."/>
            <person name="Araus A.J."/>
            <person name="Petzold A."/>
            <person name="Susuki M."/>
            <person name="Suzuki K.-i.T."/>
            <person name="Hayashi T."/>
            <person name="Toyoda A."/>
            <person name="Oliveira C."/>
            <person name="Osipova E."/>
            <person name="Leigh N.D."/>
            <person name="Simon A."/>
            <person name="Yun M.H."/>
        </authorList>
    </citation>
    <scope>NUCLEOTIDE SEQUENCE</scope>
    <source>
        <strain evidence="1">20211129_DDA</strain>
        <tissue evidence="1">Liver</tissue>
    </source>
</reference>
<name>A0AAV7R1R4_PLEWA</name>
<evidence type="ECO:0000313" key="2">
    <source>
        <dbReference type="Proteomes" id="UP001066276"/>
    </source>
</evidence>